<dbReference type="RefSeq" id="WP_122190182.1">
    <property type="nucleotide sequence ID" value="NZ_RFFH01000011.1"/>
</dbReference>
<dbReference type="InterPro" id="IPR046193">
    <property type="entry name" value="DUF6221"/>
</dbReference>
<evidence type="ECO:0000313" key="2">
    <source>
        <dbReference type="Proteomes" id="UP000279275"/>
    </source>
</evidence>
<dbReference type="AlphaFoldDB" id="A0A3M2L079"/>
<comment type="caution">
    <text evidence="1">The sequence shown here is derived from an EMBL/GenBank/DDBJ whole genome shotgun (WGS) entry which is preliminary data.</text>
</comment>
<dbReference type="OrthoDB" id="4290974at2"/>
<gene>
    <name evidence="1" type="ORF">EBN03_23070</name>
</gene>
<proteinExistence type="predicted"/>
<evidence type="ECO:0000313" key="1">
    <source>
        <dbReference type="EMBL" id="RMI30110.1"/>
    </source>
</evidence>
<reference evidence="1 2" key="1">
    <citation type="submission" date="2018-10" db="EMBL/GenBank/DDBJ databases">
        <title>Isolation from cow dung.</title>
        <authorList>
            <person name="Ling L."/>
        </authorList>
    </citation>
    <scope>NUCLEOTIDE SEQUENCE [LARGE SCALE GENOMIC DNA]</scope>
    <source>
        <strain evidence="1 2">NEAU-LL90</strain>
    </source>
</reference>
<accession>A0A3M2L079</accession>
<protein>
    <submittedName>
        <fullName evidence="1">Uncharacterized protein</fullName>
    </submittedName>
</protein>
<sequence>MTIDDFIDARVAEIEQAALDAGGEPDRVLADCKAKRRIVAFARYAQTIAYGEGHTQGDPSYRLGQWHGYKAVLVQLASIWSDHPDFRTEWAADALL</sequence>
<keyword evidence="2" id="KW-1185">Reference proteome</keyword>
<dbReference type="Proteomes" id="UP000279275">
    <property type="component" value="Unassembled WGS sequence"/>
</dbReference>
<dbReference type="Pfam" id="PF19730">
    <property type="entry name" value="DUF6221"/>
    <property type="match status" value="1"/>
</dbReference>
<organism evidence="1 2">
    <name type="scientific">Nocardia stercoris</name>
    <dbReference type="NCBI Taxonomy" id="2483361"/>
    <lineage>
        <taxon>Bacteria</taxon>
        <taxon>Bacillati</taxon>
        <taxon>Actinomycetota</taxon>
        <taxon>Actinomycetes</taxon>
        <taxon>Mycobacteriales</taxon>
        <taxon>Nocardiaceae</taxon>
        <taxon>Nocardia</taxon>
    </lineage>
</organism>
<dbReference type="EMBL" id="RFFH01000011">
    <property type="protein sequence ID" value="RMI30110.1"/>
    <property type="molecule type" value="Genomic_DNA"/>
</dbReference>
<name>A0A3M2L079_9NOCA</name>